<dbReference type="Gene3D" id="1.20.120.450">
    <property type="entry name" value="dinb family like domain"/>
    <property type="match status" value="1"/>
</dbReference>
<keyword evidence="3" id="KW-1185">Reference proteome</keyword>
<accession>A0ABP8ZQ34</accession>
<dbReference type="RefSeq" id="WP_264543903.1">
    <property type="nucleotide sequence ID" value="NZ_BAABIP010000007.1"/>
</dbReference>
<protein>
    <submittedName>
        <fullName evidence="2">Bacillithiol transferase BstA</fullName>
    </submittedName>
</protein>
<comment type="caution">
    <text evidence="2">The sequence shown here is derived from an EMBL/GenBank/DDBJ whole genome shotgun (WGS) entry which is preliminary data.</text>
</comment>
<reference evidence="3" key="1">
    <citation type="journal article" date="2019" name="Int. J. Syst. Evol. Microbiol.">
        <title>The Global Catalogue of Microorganisms (GCM) 10K type strain sequencing project: providing services to taxonomists for standard genome sequencing and annotation.</title>
        <authorList>
            <consortium name="The Broad Institute Genomics Platform"/>
            <consortium name="The Broad Institute Genome Sequencing Center for Infectious Disease"/>
            <person name="Wu L."/>
            <person name="Ma J."/>
        </authorList>
    </citation>
    <scope>NUCLEOTIDE SEQUENCE [LARGE SCALE GENOMIC DNA]</scope>
    <source>
        <strain evidence="3">JCM 18198</strain>
    </source>
</reference>
<feature type="domain" description="DinB-like" evidence="1">
    <location>
        <begin position="37"/>
        <end position="168"/>
    </location>
</feature>
<evidence type="ECO:0000313" key="3">
    <source>
        <dbReference type="Proteomes" id="UP001500141"/>
    </source>
</evidence>
<sequence>MNLEALKFPIGKFQFDPDVTRQQVQDWIATIQSFSQEIENITQSLTTEQLNWRYRPEGWSIKQVIHHLADSHMNALIRIKLALTEDAPVIRPYEESLWAELCDGLNNDISASLKIINGVHEKWAYVLKNLSDQQWNKMYFHPQHQRLFSVKEGLGIYDWHCKHHLAHIKQALDNNGNFGSL</sequence>
<proteinExistence type="predicted"/>
<gene>
    <name evidence="2" type="primary">bstA</name>
    <name evidence="2" type="ORF">GCM10023230_09360</name>
</gene>
<dbReference type="InterPro" id="IPR024775">
    <property type="entry name" value="DinB-like"/>
</dbReference>
<evidence type="ECO:0000259" key="1">
    <source>
        <dbReference type="Pfam" id="PF12867"/>
    </source>
</evidence>
<name>A0ABP8ZQ34_9FLAO</name>
<dbReference type="Pfam" id="PF12867">
    <property type="entry name" value="DinB_2"/>
    <property type="match status" value="1"/>
</dbReference>
<dbReference type="Proteomes" id="UP001500141">
    <property type="component" value="Unassembled WGS sequence"/>
</dbReference>
<keyword evidence="2" id="KW-0808">Transferase</keyword>
<dbReference type="NCBIfam" id="NF009807">
    <property type="entry name" value="PRK13291.1"/>
    <property type="match status" value="1"/>
</dbReference>
<evidence type="ECO:0000313" key="2">
    <source>
        <dbReference type="EMBL" id="GAA4762183.1"/>
    </source>
</evidence>
<dbReference type="SUPFAM" id="SSF109854">
    <property type="entry name" value="DinB/YfiT-like putative metalloenzymes"/>
    <property type="match status" value="1"/>
</dbReference>
<organism evidence="2 3">
    <name type="scientific">Flavobacterium hankyongi</name>
    <dbReference type="NCBI Taxonomy" id="1176532"/>
    <lineage>
        <taxon>Bacteria</taxon>
        <taxon>Pseudomonadati</taxon>
        <taxon>Bacteroidota</taxon>
        <taxon>Flavobacteriia</taxon>
        <taxon>Flavobacteriales</taxon>
        <taxon>Flavobacteriaceae</taxon>
        <taxon>Flavobacterium</taxon>
    </lineage>
</organism>
<dbReference type="EMBL" id="BAABIP010000007">
    <property type="protein sequence ID" value="GAA4762183.1"/>
    <property type="molecule type" value="Genomic_DNA"/>
</dbReference>
<dbReference type="GO" id="GO:0016740">
    <property type="term" value="F:transferase activity"/>
    <property type="evidence" value="ECO:0007669"/>
    <property type="project" value="UniProtKB-KW"/>
</dbReference>
<dbReference type="InterPro" id="IPR034660">
    <property type="entry name" value="DinB/YfiT-like"/>
</dbReference>